<gene>
    <name evidence="1" type="ORF">ANN_02993</name>
</gene>
<sequence length="73" mass="8168">MDGSSGNRLGSVKWKLAYGTWNVQGLNARFSEVVAEIERARLDLVVLTETMKKGSGSNTEGNYWHFFQQSEQG</sequence>
<name>A0ABQ8TXT3_PERAM</name>
<dbReference type="InterPro" id="IPR036691">
    <property type="entry name" value="Endo/exonu/phosph_ase_sf"/>
</dbReference>
<dbReference type="Proteomes" id="UP001148838">
    <property type="component" value="Unassembled WGS sequence"/>
</dbReference>
<keyword evidence="2" id="KW-1185">Reference proteome</keyword>
<dbReference type="Gene3D" id="3.60.10.10">
    <property type="entry name" value="Endonuclease/exonuclease/phosphatase"/>
    <property type="match status" value="1"/>
</dbReference>
<comment type="caution">
    <text evidence="1">The sequence shown here is derived from an EMBL/GenBank/DDBJ whole genome shotgun (WGS) entry which is preliminary data.</text>
</comment>
<organism evidence="1 2">
    <name type="scientific">Periplaneta americana</name>
    <name type="common">American cockroach</name>
    <name type="synonym">Blatta americana</name>
    <dbReference type="NCBI Taxonomy" id="6978"/>
    <lineage>
        <taxon>Eukaryota</taxon>
        <taxon>Metazoa</taxon>
        <taxon>Ecdysozoa</taxon>
        <taxon>Arthropoda</taxon>
        <taxon>Hexapoda</taxon>
        <taxon>Insecta</taxon>
        <taxon>Pterygota</taxon>
        <taxon>Neoptera</taxon>
        <taxon>Polyneoptera</taxon>
        <taxon>Dictyoptera</taxon>
        <taxon>Blattodea</taxon>
        <taxon>Blattoidea</taxon>
        <taxon>Blattidae</taxon>
        <taxon>Blattinae</taxon>
        <taxon>Periplaneta</taxon>
    </lineage>
</organism>
<evidence type="ECO:0000313" key="1">
    <source>
        <dbReference type="EMBL" id="KAJ4451529.1"/>
    </source>
</evidence>
<dbReference type="EMBL" id="JAJSOF020000001">
    <property type="protein sequence ID" value="KAJ4451529.1"/>
    <property type="molecule type" value="Genomic_DNA"/>
</dbReference>
<proteinExistence type="predicted"/>
<dbReference type="SUPFAM" id="SSF56219">
    <property type="entry name" value="DNase I-like"/>
    <property type="match status" value="1"/>
</dbReference>
<evidence type="ECO:0000313" key="2">
    <source>
        <dbReference type="Proteomes" id="UP001148838"/>
    </source>
</evidence>
<protein>
    <submittedName>
        <fullName evidence="1">Uncharacterized protein</fullName>
    </submittedName>
</protein>
<reference evidence="1 2" key="1">
    <citation type="journal article" date="2022" name="Allergy">
        <title>Genome assembly and annotation of Periplaneta americana reveal a comprehensive cockroach allergen profile.</title>
        <authorList>
            <person name="Wang L."/>
            <person name="Xiong Q."/>
            <person name="Saelim N."/>
            <person name="Wang L."/>
            <person name="Nong W."/>
            <person name="Wan A.T."/>
            <person name="Shi M."/>
            <person name="Liu X."/>
            <person name="Cao Q."/>
            <person name="Hui J.H.L."/>
            <person name="Sookrung N."/>
            <person name="Leung T.F."/>
            <person name="Tungtrongchitr A."/>
            <person name="Tsui S.K.W."/>
        </authorList>
    </citation>
    <scope>NUCLEOTIDE SEQUENCE [LARGE SCALE GENOMIC DNA]</scope>
    <source>
        <strain evidence="1">PWHHKU_190912</strain>
    </source>
</reference>
<accession>A0ABQ8TXT3</accession>